<dbReference type="Proteomes" id="UP001176517">
    <property type="component" value="Unassembled WGS sequence"/>
</dbReference>
<feature type="compositionally biased region" description="Polar residues" evidence="1">
    <location>
        <begin position="465"/>
        <end position="475"/>
    </location>
</feature>
<organism evidence="2 3">
    <name type="scientific">Tilletia horrida</name>
    <dbReference type="NCBI Taxonomy" id="155126"/>
    <lineage>
        <taxon>Eukaryota</taxon>
        <taxon>Fungi</taxon>
        <taxon>Dikarya</taxon>
        <taxon>Basidiomycota</taxon>
        <taxon>Ustilaginomycotina</taxon>
        <taxon>Exobasidiomycetes</taxon>
        <taxon>Tilletiales</taxon>
        <taxon>Tilletiaceae</taxon>
        <taxon>Tilletia</taxon>
    </lineage>
</organism>
<feature type="compositionally biased region" description="Pro residues" evidence="1">
    <location>
        <begin position="223"/>
        <end position="235"/>
    </location>
</feature>
<feature type="compositionally biased region" description="Low complexity" evidence="1">
    <location>
        <begin position="198"/>
        <end position="210"/>
    </location>
</feature>
<protein>
    <submittedName>
        <fullName evidence="2">Uncharacterized protein</fullName>
    </submittedName>
</protein>
<keyword evidence="3" id="KW-1185">Reference proteome</keyword>
<feature type="compositionally biased region" description="Low complexity" evidence="1">
    <location>
        <begin position="293"/>
        <end position="310"/>
    </location>
</feature>
<evidence type="ECO:0000313" key="3">
    <source>
        <dbReference type="Proteomes" id="UP001176517"/>
    </source>
</evidence>
<feature type="region of interest" description="Disordered" evidence="1">
    <location>
        <begin position="427"/>
        <end position="476"/>
    </location>
</feature>
<dbReference type="EMBL" id="JAPDMZ010000086">
    <property type="protein sequence ID" value="KAK0550853.1"/>
    <property type="molecule type" value="Genomic_DNA"/>
</dbReference>
<evidence type="ECO:0000313" key="2">
    <source>
        <dbReference type="EMBL" id="KAK0550853.1"/>
    </source>
</evidence>
<dbReference type="AlphaFoldDB" id="A0AAN6GS21"/>
<feature type="compositionally biased region" description="Pro residues" evidence="1">
    <location>
        <begin position="246"/>
        <end position="281"/>
    </location>
</feature>
<name>A0AAN6GS21_9BASI</name>
<gene>
    <name evidence="2" type="ORF">OC846_003514</name>
</gene>
<comment type="caution">
    <text evidence="2">The sequence shown here is derived from an EMBL/GenBank/DDBJ whole genome shotgun (WGS) entry which is preliminary data.</text>
</comment>
<sequence length="551" mass="59023">MANSSSAPRYDAPPATQPQPASDALLTDVDVVAAFHAMLKDALAQARAENLIDDEMLEQANVDVQINGPALCLCFAALQAAGSPPAIRAPDGSFILDNANCPPSFRVFFQSWQAEVLPIQRLPIDLRHDLIRLICDKEPLHPQHVADHPDVPRIVATLKSISINLLQRRTFQLLFSDDLQHALDSSVRPRSPHPPGSPAASRRSGESARSNLTDGPERVHQYQPPPGYEPLPPTSNVPGVTSQPAPSQPQAPPVPPEKTPLPNRPAPPVAPQSRPVPPPPSSAASRTGSLNVPGATGASADSSSSLPSDDPNLQLIRETLLSALADVLATTPSIRLLLSRGSEWASHAYFACLCLAILEVALHRVTPSGGVKCVQLGSGPPKIIGMGDCPLQLRKLLWALSNIGAKVQLLAQDDDLAAMRLAEGSFDETPAQEQQQGPAAAGAEGRRNGPLRGGAPPHQQQQQHRPSSSVDNTTNRIDRLRYRLENGVDRDIAAPVNTPARTPGSGSLRLQTNVTEVSNNINQLALALFKIPTFRERQREAFKVLQSIETL</sequence>
<reference evidence="2" key="1">
    <citation type="journal article" date="2023" name="PhytoFront">
        <title>Draft Genome Resources of Seven Strains of Tilletia horrida, Causal Agent of Kernel Smut of Rice.</title>
        <authorList>
            <person name="Khanal S."/>
            <person name="Antony Babu S."/>
            <person name="Zhou X.G."/>
        </authorList>
    </citation>
    <scope>NUCLEOTIDE SEQUENCE</scope>
    <source>
        <strain evidence="2">TX6</strain>
    </source>
</reference>
<proteinExistence type="predicted"/>
<accession>A0AAN6GS21</accession>
<evidence type="ECO:0000256" key="1">
    <source>
        <dbReference type="SAM" id="MobiDB-lite"/>
    </source>
</evidence>
<feature type="compositionally biased region" description="Low complexity" evidence="1">
    <location>
        <begin position="431"/>
        <end position="443"/>
    </location>
</feature>
<feature type="region of interest" description="Disordered" evidence="1">
    <location>
        <begin position="184"/>
        <end position="310"/>
    </location>
</feature>
<feature type="region of interest" description="Disordered" evidence="1">
    <location>
        <begin position="1"/>
        <end position="22"/>
    </location>
</feature>